<keyword evidence="1" id="KW-1133">Transmembrane helix</keyword>
<gene>
    <name evidence="2" type="ORF">SDRG_11273</name>
</gene>
<accession>T0RFM1</accession>
<evidence type="ECO:0000256" key="1">
    <source>
        <dbReference type="SAM" id="Phobius"/>
    </source>
</evidence>
<keyword evidence="3" id="KW-1185">Reference proteome</keyword>
<name>T0RFM1_SAPDV</name>
<dbReference type="InParanoid" id="T0RFM1"/>
<feature type="transmembrane region" description="Helical" evidence="1">
    <location>
        <begin position="6"/>
        <end position="27"/>
    </location>
</feature>
<dbReference type="AlphaFoldDB" id="T0RFM1"/>
<keyword evidence="1" id="KW-0472">Membrane</keyword>
<keyword evidence="1" id="KW-0812">Transmembrane</keyword>
<protein>
    <submittedName>
        <fullName evidence="2">Uncharacterized protein</fullName>
    </submittedName>
</protein>
<sequence>MADETALTLLLVLSILGGLTLLVSCYVRWILIATSKRVDVVHSKGYLNLPTANHPTIYDHISTLELRRPDDYCITVAA</sequence>
<evidence type="ECO:0000313" key="2">
    <source>
        <dbReference type="EMBL" id="EQC31088.1"/>
    </source>
</evidence>
<dbReference type="GeneID" id="19952000"/>
<dbReference type="VEuPathDB" id="FungiDB:SDRG_11273"/>
<reference evidence="2 3" key="1">
    <citation type="submission" date="2012-04" db="EMBL/GenBank/DDBJ databases">
        <title>The Genome Sequence of Saprolegnia declina VS20.</title>
        <authorList>
            <consortium name="The Broad Institute Genome Sequencing Platform"/>
            <person name="Russ C."/>
            <person name="Nusbaum C."/>
            <person name="Tyler B."/>
            <person name="van West P."/>
            <person name="Dieguez-Uribeondo J."/>
            <person name="de Bruijn I."/>
            <person name="Tripathy S."/>
            <person name="Jiang R."/>
            <person name="Young S.K."/>
            <person name="Zeng Q."/>
            <person name="Gargeya S."/>
            <person name="Fitzgerald M."/>
            <person name="Haas B."/>
            <person name="Abouelleil A."/>
            <person name="Alvarado L."/>
            <person name="Arachchi H.M."/>
            <person name="Berlin A."/>
            <person name="Chapman S.B."/>
            <person name="Goldberg J."/>
            <person name="Griggs A."/>
            <person name="Gujja S."/>
            <person name="Hansen M."/>
            <person name="Howarth C."/>
            <person name="Imamovic A."/>
            <person name="Larimer J."/>
            <person name="McCowen C."/>
            <person name="Montmayeur A."/>
            <person name="Murphy C."/>
            <person name="Neiman D."/>
            <person name="Pearson M."/>
            <person name="Priest M."/>
            <person name="Roberts A."/>
            <person name="Saif S."/>
            <person name="Shea T."/>
            <person name="Sisk P."/>
            <person name="Sykes S."/>
            <person name="Wortman J."/>
            <person name="Nusbaum C."/>
            <person name="Birren B."/>
        </authorList>
    </citation>
    <scope>NUCLEOTIDE SEQUENCE [LARGE SCALE GENOMIC DNA]</scope>
    <source>
        <strain evidence="2 3">VS20</strain>
    </source>
</reference>
<dbReference type="RefSeq" id="XP_008615527.1">
    <property type="nucleotide sequence ID" value="XM_008617305.1"/>
</dbReference>
<dbReference type="Proteomes" id="UP000030762">
    <property type="component" value="Unassembled WGS sequence"/>
</dbReference>
<organism evidence="2 3">
    <name type="scientific">Saprolegnia diclina (strain VS20)</name>
    <dbReference type="NCBI Taxonomy" id="1156394"/>
    <lineage>
        <taxon>Eukaryota</taxon>
        <taxon>Sar</taxon>
        <taxon>Stramenopiles</taxon>
        <taxon>Oomycota</taxon>
        <taxon>Saprolegniomycetes</taxon>
        <taxon>Saprolegniales</taxon>
        <taxon>Saprolegniaceae</taxon>
        <taxon>Saprolegnia</taxon>
    </lineage>
</organism>
<dbReference type="EMBL" id="JH767171">
    <property type="protein sequence ID" value="EQC31088.1"/>
    <property type="molecule type" value="Genomic_DNA"/>
</dbReference>
<evidence type="ECO:0000313" key="3">
    <source>
        <dbReference type="Proteomes" id="UP000030762"/>
    </source>
</evidence>
<proteinExistence type="predicted"/>